<dbReference type="EMBL" id="BGZK01001375">
    <property type="protein sequence ID" value="GBP78590.1"/>
    <property type="molecule type" value="Genomic_DNA"/>
</dbReference>
<keyword evidence="10" id="KW-1185">Reference proteome</keyword>
<dbReference type="PANTHER" id="PTHR21143">
    <property type="entry name" value="INVERTEBRATE GUSTATORY RECEPTOR"/>
    <property type="match status" value="1"/>
</dbReference>
<feature type="transmembrane region" description="Helical" evidence="8">
    <location>
        <begin position="296"/>
        <end position="314"/>
    </location>
</feature>
<sequence>MEFDYFENVEEPRERWKRFEKFLETLSPELKLENLFGMNRFRWNGQELTAPTNGIKFLSMLLSTSLVVVFVISRIYIITIFGKPYEFNVFREFPVYLIFGQYWVGCILSATLHTKGNIKIMKTMHHLDTALKLNITEDYYDKERKENVILVSFLIVFHAVFQLCDVASDGVLTLSGTLHVVVYFYQDLELIMFYKLLTMLKTRLNALNDRLGKVDLKYGNSAKTVDSDEDNAAMELYDLAALYYDLGEICSSINSVFNFHVLMILTSSFAHIIVIQWVVLHSRGSNDDFTMNSVKMTIWCIRCVCAILTMCITCEKLLSLRKNTTTSVNEMIMDYDRPPQVRRLAKAFMELLEACDLKISVYDMFYVDSGLVFKFLSVSTTYLIVLIQIYHFV</sequence>
<name>A0A4C1YTU6_EUMVA</name>
<protein>
    <recommendedName>
        <fullName evidence="8">Gustatory receptor</fullName>
    </recommendedName>
</protein>
<keyword evidence="4 8" id="KW-1133">Transmembrane helix</keyword>
<keyword evidence="7 8" id="KW-0807">Transducer</keyword>
<dbReference type="GO" id="GO:0050909">
    <property type="term" value="P:sensory perception of taste"/>
    <property type="evidence" value="ECO:0007669"/>
    <property type="project" value="InterPro"/>
</dbReference>
<comment type="caution">
    <text evidence="8">Lacks conserved residue(s) required for the propagation of feature annotation.</text>
</comment>
<dbReference type="InterPro" id="IPR013604">
    <property type="entry name" value="7TM_chemorcpt"/>
</dbReference>
<dbReference type="PANTHER" id="PTHR21143:SF133">
    <property type="entry name" value="GUSTATORY AND PHEROMONE RECEPTOR 32A-RELATED"/>
    <property type="match status" value="1"/>
</dbReference>
<feature type="transmembrane region" description="Helical" evidence="8">
    <location>
        <begin position="371"/>
        <end position="390"/>
    </location>
</feature>
<reference evidence="9 10" key="1">
    <citation type="journal article" date="2019" name="Commun. Biol.">
        <title>The bagworm genome reveals a unique fibroin gene that provides high tensile strength.</title>
        <authorList>
            <person name="Kono N."/>
            <person name="Nakamura H."/>
            <person name="Ohtoshi R."/>
            <person name="Tomita M."/>
            <person name="Numata K."/>
            <person name="Arakawa K."/>
        </authorList>
    </citation>
    <scope>NUCLEOTIDE SEQUENCE [LARGE SCALE GENOMIC DNA]</scope>
</reference>
<dbReference type="GO" id="GO:0043025">
    <property type="term" value="C:neuronal cell body"/>
    <property type="evidence" value="ECO:0007669"/>
    <property type="project" value="TreeGrafter"/>
</dbReference>
<feature type="transmembrane region" description="Helical" evidence="8">
    <location>
        <begin position="93"/>
        <end position="112"/>
    </location>
</feature>
<comment type="subcellular location">
    <subcellularLocation>
        <location evidence="1 8">Cell membrane</location>
        <topology evidence="1 8">Multi-pass membrane protein</topology>
    </subcellularLocation>
</comment>
<proteinExistence type="inferred from homology"/>
<dbReference type="GO" id="GO:0030425">
    <property type="term" value="C:dendrite"/>
    <property type="evidence" value="ECO:0007669"/>
    <property type="project" value="TreeGrafter"/>
</dbReference>
<dbReference type="GO" id="GO:0030424">
    <property type="term" value="C:axon"/>
    <property type="evidence" value="ECO:0007669"/>
    <property type="project" value="TreeGrafter"/>
</dbReference>
<dbReference type="STRING" id="151549.A0A4C1YTU6"/>
<keyword evidence="5 8" id="KW-0472">Membrane</keyword>
<evidence type="ECO:0000256" key="1">
    <source>
        <dbReference type="ARBA" id="ARBA00004651"/>
    </source>
</evidence>
<evidence type="ECO:0000256" key="4">
    <source>
        <dbReference type="ARBA" id="ARBA00022989"/>
    </source>
</evidence>
<comment type="caution">
    <text evidence="9">The sequence shown here is derived from an EMBL/GenBank/DDBJ whole genome shotgun (WGS) entry which is preliminary data.</text>
</comment>
<dbReference type="Proteomes" id="UP000299102">
    <property type="component" value="Unassembled WGS sequence"/>
</dbReference>
<organism evidence="9 10">
    <name type="scientific">Eumeta variegata</name>
    <name type="common">Bagworm moth</name>
    <name type="synonym">Eumeta japonica</name>
    <dbReference type="NCBI Taxonomy" id="151549"/>
    <lineage>
        <taxon>Eukaryota</taxon>
        <taxon>Metazoa</taxon>
        <taxon>Ecdysozoa</taxon>
        <taxon>Arthropoda</taxon>
        <taxon>Hexapoda</taxon>
        <taxon>Insecta</taxon>
        <taxon>Pterygota</taxon>
        <taxon>Neoptera</taxon>
        <taxon>Endopterygota</taxon>
        <taxon>Lepidoptera</taxon>
        <taxon>Glossata</taxon>
        <taxon>Ditrysia</taxon>
        <taxon>Tineoidea</taxon>
        <taxon>Psychidae</taxon>
        <taxon>Oiketicinae</taxon>
        <taxon>Eumeta</taxon>
    </lineage>
</organism>
<evidence type="ECO:0000256" key="7">
    <source>
        <dbReference type="ARBA" id="ARBA00023224"/>
    </source>
</evidence>
<gene>
    <name evidence="9" type="ORF">EVAR_57158_1</name>
</gene>
<comment type="function">
    <text evidence="8">Gustatory receptor which mediates acceptance or avoidance behavior, depending on its substrates.</text>
</comment>
<dbReference type="OrthoDB" id="7354650at2759"/>
<evidence type="ECO:0000313" key="9">
    <source>
        <dbReference type="EMBL" id="GBP78590.1"/>
    </source>
</evidence>
<dbReference type="GO" id="GO:0007165">
    <property type="term" value="P:signal transduction"/>
    <property type="evidence" value="ECO:0007669"/>
    <property type="project" value="UniProtKB-KW"/>
</dbReference>
<accession>A0A4C1YTU6</accession>
<comment type="similarity">
    <text evidence="8">Belongs to the insect chemoreceptor superfamily. Gustatory receptor (GR) family.</text>
</comment>
<feature type="transmembrane region" description="Helical" evidence="8">
    <location>
        <begin position="261"/>
        <end position="280"/>
    </location>
</feature>
<evidence type="ECO:0000256" key="8">
    <source>
        <dbReference type="RuleBase" id="RU363108"/>
    </source>
</evidence>
<evidence type="ECO:0000256" key="6">
    <source>
        <dbReference type="ARBA" id="ARBA00023170"/>
    </source>
</evidence>
<dbReference type="GO" id="GO:0005886">
    <property type="term" value="C:plasma membrane"/>
    <property type="evidence" value="ECO:0007669"/>
    <property type="project" value="UniProtKB-SubCell"/>
</dbReference>
<evidence type="ECO:0000256" key="5">
    <source>
        <dbReference type="ARBA" id="ARBA00023136"/>
    </source>
</evidence>
<keyword evidence="2 8" id="KW-1003">Cell membrane</keyword>
<keyword evidence="3 8" id="KW-0812">Transmembrane</keyword>
<dbReference type="GO" id="GO:0007635">
    <property type="term" value="P:chemosensory behavior"/>
    <property type="evidence" value="ECO:0007669"/>
    <property type="project" value="TreeGrafter"/>
</dbReference>
<evidence type="ECO:0000313" key="10">
    <source>
        <dbReference type="Proteomes" id="UP000299102"/>
    </source>
</evidence>
<dbReference type="GO" id="GO:0008049">
    <property type="term" value="P:male courtship behavior"/>
    <property type="evidence" value="ECO:0007669"/>
    <property type="project" value="TreeGrafter"/>
</dbReference>
<dbReference type="AlphaFoldDB" id="A0A4C1YTU6"/>
<dbReference type="Pfam" id="PF08395">
    <property type="entry name" value="7tm_7"/>
    <property type="match status" value="1"/>
</dbReference>
<evidence type="ECO:0000256" key="3">
    <source>
        <dbReference type="ARBA" id="ARBA00022692"/>
    </source>
</evidence>
<feature type="transmembrane region" description="Helical" evidence="8">
    <location>
        <begin position="57"/>
        <end position="81"/>
    </location>
</feature>
<keyword evidence="6 8" id="KW-0675">Receptor</keyword>
<evidence type="ECO:0000256" key="2">
    <source>
        <dbReference type="ARBA" id="ARBA00022475"/>
    </source>
</evidence>